<feature type="signal peptide" evidence="2">
    <location>
        <begin position="1"/>
        <end position="22"/>
    </location>
</feature>
<keyword evidence="2" id="KW-0732">Signal</keyword>
<dbReference type="eggNOG" id="COG1422">
    <property type="taxonomic scope" value="Bacteria"/>
</dbReference>
<dbReference type="AlphaFoldDB" id="A0A246FE98"/>
<evidence type="ECO:0008006" key="5">
    <source>
        <dbReference type="Google" id="ProtNLM"/>
    </source>
</evidence>
<evidence type="ECO:0000256" key="1">
    <source>
        <dbReference type="SAM" id="MobiDB-lite"/>
    </source>
</evidence>
<name>A0A246FE98_PSENT</name>
<feature type="region of interest" description="Disordered" evidence="1">
    <location>
        <begin position="94"/>
        <end position="132"/>
    </location>
</feature>
<evidence type="ECO:0000313" key="3">
    <source>
        <dbReference type="EMBL" id="OWP52635.1"/>
    </source>
</evidence>
<proteinExistence type="predicted"/>
<reference evidence="3 4" key="1">
    <citation type="submission" date="2017-06" db="EMBL/GenBank/DDBJ databases">
        <title>Draft genome of Pseudomonas nitroreducens DF05.</title>
        <authorList>
            <person name="Iyer R."/>
        </authorList>
    </citation>
    <scope>NUCLEOTIDE SEQUENCE [LARGE SCALE GENOMIC DNA]</scope>
    <source>
        <strain evidence="3 4">DF05</strain>
    </source>
</reference>
<organism evidence="3 4">
    <name type="scientific">Pseudomonas nitroreducens</name>
    <dbReference type="NCBI Taxonomy" id="46680"/>
    <lineage>
        <taxon>Bacteria</taxon>
        <taxon>Pseudomonadati</taxon>
        <taxon>Pseudomonadota</taxon>
        <taxon>Gammaproteobacteria</taxon>
        <taxon>Pseudomonadales</taxon>
        <taxon>Pseudomonadaceae</taxon>
        <taxon>Pseudomonas</taxon>
    </lineage>
</organism>
<accession>A0A246FE98</accession>
<dbReference type="Proteomes" id="UP000198145">
    <property type="component" value="Unassembled WGS sequence"/>
</dbReference>
<evidence type="ECO:0000256" key="2">
    <source>
        <dbReference type="SAM" id="SignalP"/>
    </source>
</evidence>
<dbReference type="PROSITE" id="PS51257">
    <property type="entry name" value="PROKAR_LIPOPROTEIN"/>
    <property type="match status" value="1"/>
</dbReference>
<comment type="caution">
    <text evidence="3">The sequence shown here is derived from an EMBL/GenBank/DDBJ whole genome shotgun (WGS) entry which is preliminary data.</text>
</comment>
<dbReference type="InterPro" id="IPR009468">
    <property type="entry name" value="DUF1090"/>
</dbReference>
<sequence length="132" mass="14448">MFRSSALMAAVLVLGCASPLFAADTAQQPLTGCAAKRAAIETQLEQAKAQGNGNRVAGLQTALEKVKTYCTDASLTQERKQNVLDAEKDVAQREKDLRKAMSKGDPEKIEKRKDKLAESRAELEQAKRELEE</sequence>
<dbReference type="STRING" id="46680.GCA_000807755_04687"/>
<protein>
    <recommendedName>
        <fullName evidence="5">DUF1090 domain-containing protein</fullName>
    </recommendedName>
</protein>
<dbReference type="Pfam" id="PF06476">
    <property type="entry name" value="DUF1090"/>
    <property type="match status" value="1"/>
</dbReference>
<gene>
    <name evidence="3" type="ORF">CEG18_02000</name>
</gene>
<feature type="chain" id="PRO_5012647961" description="DUF1090 domain-containing protein" evidence="2">
    <location>
        <begin position="23"/>
        <end position="132"/>
    </location>
</feature>
<dbReference type="EMBL" id="NJBA01000001">
    <property type="protein sequence ID" value="OWP52635.1"/>
    <property type="molecule type" value="Genomic_DNA"/>
</dbReference>
<dbReference type="RefSeq" id="WP_088416066.1">
    <property type="nucleotide sequence ID" value="NZ_NJBA01000001.1"/>
</dbReference>
<evidence type="ECO:0000313" key="4">
    <source>
        <dbReference type="Proteomes" id="UP000198145"/>
    </source>
</evidence>